<sequence length="50" mass="5365">MGLNVLFLIILASMSLGFIVGVIMARPRRWDAYVCADDAAHAETGRKSGA</sequence>
<organism evidence="2 3">
    <name type="scientific">Sphaerisporangium flaviroseum</name>
    <dbReference type="NCBI Taxonomy" id="509199"/>
    <lineage>
        <taxon>Bacteria</taxon>
        <taxon>Bacillati</taxon>
        <taxon>Actinomycetota</taxon>
        <taxon>Actinomycetes</taxon>
        <taxon>Streptosporangiales</taxon>
        <taxon>Streptosporangiaceae</taxon>
        <taxon>Sphaerisporangium</taxon>
    </lineage>
</organism>
<evidence type="ECO:0000313" key="2">
    <source>
        <dbReference type="EMBL" id="GAA3810370.1"/>
    </source>
</evidence>
<name>A0ABP7I482_9ACTN</name>
<protein>
    <submittedName>
        <fullName evidence="2">Uncharacterized protein</fullName>
    </submittedName>
</protein>
<accession>A0ABP7I482</accession>
<evidence type="ECO:0000256" key="1">
    <source>
        <dbReference type="SAM" id="Phobius"/>
    </source>
</evidence>
<dbReference type="EMBL" id="BAAAZR010000008">
    <property type="protein sequence ID" value="GAA3810370.1"/>
    <property type="molecule type" value="Genomic_DNA"/>
</dbReference>
<dbReference type="Proteomes" id="UP001500888">
    <property type="component" value="Unassembled WGS sequence"/>
</dbReference>
<evidence type="ECO:0000313" key="3">
    <source>
        <dbReference type="Proteomes" id="UP001500888"/>
    </source>
</evidence>
<reference evidence="3" key="1">
    <citation type="journal article" date="2019" name="Int. J. Syst. Evol. Microbiol.">
        <title>The Global Catalogue of Microorganisms (GCM) 10K type strain sequencing project: providing services to taxonomists for standard genome sequencing and annotation.</title>
        <authorList>
            <consortium name="The Broad Institute Genomics Platform"/>
            <consortium name="The Broad Institute Genome Sequencing Center for Infectious Disease"/>
            <person name="Wu L."/>
            <person name="Ma J."/>
        </authorList>
    </citation>
    <scope>NUCLEOTIDE SEQUENCE [LARGE SCALE GENOMIC DNA]</scope>
    <source>
        <strain evidence="3">JCM 16908</strain>
    </source>
</reference>
<comment type="caution">
    <text evidence="2">The sequence shown here is derived from an EMBL/GenBank/DDBJ whole genome shotgun (WGS) entry which is preliminary data.</text>
</comment>
<keyword evidence="1" id="KW-0812">Transmembrane</keyword>
<feature type="transmembrane region" description="Helical" evidence="1">
    <location>
        <begin position="6"/>
        <end position="25"/>
    </location>
</feature>
<keyword evidence="1" id="KW-0472">Membrane</keyword>
<keyword evidence="1" id="KW-1133">Transmembrane helix</keyword>
<keyword evidence="3" id="KW-1185">Reference proteome</keyword>
<gene>
    <name evidence="2" type="ORF">GCM10022226_33400</name>
</gene>
<proteinExistence type="predicted"/>